<dbReference type="InterPro" id="IPR019223">
    <property type="entry name" value="DUF2147"/>
</dbReference>
<evidence type="ECO:0000313" key="3">
    <source>
        <dbReference type="Proteomes" id="UP000016842"/>
    </source>
</evidence>
<accession>U4VCM3</accession>
<gene>
    <name evidence="2" type="ORF">Q644_04465</name>
</gene>
<name>U4VCM3_9HYPH</name>
<sequence length="149" mass="15400">MVEEASVSNLRAQNSGFIAATGNAGPAATWEERMIRTFILGMTLAATFAAPALAEEGIVGTWKRPPNGTIISYASCGANKFCGTVQTGEYKGKSIGTMSGTGGSYKGEVNKLDEGKTYTGKASVKGNTLSLSGCVMGGLICKSESLTRQ</sequence>
<reference evidence="2 3" key="1">
    <citation type="journal article" date="2014" name="FEMS Microbiol. Lett.">
        <title>Genome sequencing analysis reveals virulence-related gene content of Ochrobactrum intermedium strain 229E, a urease-positive strain isolated from the human gastric niche.</title>
        <authorList>
            <person name="Kulkarni G.J."/>
            <person name="Shetty S."/>
            <person name="Dharne M.S."/>
            <person name="Shouche Y.S."/>
        </authorList>
    </citation>
    <scope>NUCLEOTIDE SEQUENCE [LARGE SCALE GENOMIC DNA]</scope>
    <source>
        <strain evidence="2 3">229E</strain>
    </source>
</reference>
<keyword evidence="2" id="KW-0067">ATP-binding</keyword>
<proteinExistence type="predicted"/>
<evidence type="ECO:0000313" key="2">
    <source>
        <dbReference type="EMBL" id="ERM00512.1"/>
    </source>
</evidence>
<organism evidence="2 3">
    <name type="scientific">Brucella intermedia 229E</name>
    <dbReference type="NCBI Taxonomy" id="1337887"/>
    <lineage>
        <taxon>Bacteria</taxon>
        <taxon>Pseudomonadati</taxon>
        <taxon>Pseudomonadota</taxon>
        <taxon>Alphaproteobacteria</taxon>
        <taxon>Hyphomicrobiales</taxon>
        <taxon>Brucellaceae</taxon>
        <taxon>Brucella/Ochrobactrum group</taxon>
        <taxon>Brucella</taxon>
    </lineage>
</organism>
<dbReference type="EMBL" id="ASXJ01000317">
    <property type="protein sequence ID" value="ERM00512.1"/>
    <property type="molecule type" value="Genomic_DNA"/>
</dbReference>
<feature type="domain" description="DUF2147" evidence="1">
    <location>
        <begin position="102"/>
        <end position="148"/>
    </location>
</feature>
<dbReference type="GO" id="GO:0005524">
    <property type="term" value="F:ATP binding"/>
    <property type="evidence" value="ECO:0007669"/>
    <property type="project" value="UniProtKB-KW"/>
</dbReference>
<dbReference type="AlphaFoldDB" id="U4VCM3"/>
<keyword evidence="2" id="KW-0547">Nucleotide-binding</keyword>
<evidence type="ECO:0000259" key="1">
    <source>
        <dbReference type="Pfam" id="PF09917"/>
    </source>
</evidence>
<protein>
    <submittedName>
        <fullName evidence="2">sn-glycerol-3-phosphate ABC transporter ATP-binding protein</fullName>
    </submittedName>
</protein>
<dbReference type="Proteomes" id="UP000016842">
    <property type="component" value="Unassembled WGS sequence"/>
</dbReference>
<comment type="caution">
    <text evidence="2">The sequence shown here is derived from an EMBL/GenBank/DDBJ whole genome shotgun (WGS) entry which is preliminary data.</text>
</comment>
<dbReference type="Pfam" id="PF09917">
    <property type="entry name" value="DUF2147"/>
    <property type="match status" value="1"/>
</dbReference>